<protein>
    <submittedName>
        <fullName evidence="2">Uncharacterized protein</fullName>
    </submittedName>
</protein>
<dbReference type="RefSeq" id="WP_313992511.1">
    <property type="nucleotide sequence ID" value="NZ_JASJOT010000002.1"/>
</dbReference>
<keyword evidence="1" id="KW-1133">Transmembrane helix</keyword>
<dbReference type="Proteomes" id="UP001228581">
    <property type="component" value="Unassembled WGS sequence"/>
</dbReference>
<name>A0ABT7CEC8_9BACT</name>
<keyword evidence="1" id="KW-0812">Transmembrane</keyword>
<keyword evidence="1" id="KW-0472">Membrane</keyword>
<evidence type="ECO:0000313" key="3">
    <source>
        <dbReference type="Proteomes" id="UP001228581"/>
    </source>
</evidence>
<accession>A0ABT7CEC8</accession>
<reference evidence="2 3" key="1">
    <citation type="submission" date="2023-05" db="EMBL/GenBank/DDBJ databases">
        <authorList>
            <person name="Zhang X."/>
        </authorList>
    </citation>
    <scope>NUCLEOTIDE SEQUENCE [LARGE SCALE GENOMIC DNA]</scope>
    <source>
        <strain evidence="2 3">DM2B3-1</strain>
    </source>
</reference>
<evidence type="ECO:0000313" key="2">
    <source>
        <dbReference type="EMBL" id="MDJ1492048.1"/>
    </source>
</evidence>
<organism evidence="2 3">
    <name type="scientific">Xanthocytophaga flava</name>
    <dbReference type="NCBI Taxonomy" id="3048013"/>
    <lineage>
        <taxon>Bacteria</taxon>
        <taxon>Pseudomonadati</taxon>
        <taxon>Bacteroidota</taxon>
        <taxon>Cytophagia</taxon>
        <taxon>Cytophagales</taxon>
        <taxon>Rhodocytophagaceae</taxon>
        <taxon>Xanthocytophaga</taxon>
    </lineage>
</organism>
<sequence>MFNHTRQFTLHSEYSLSELLTILKEHTSDPDNFKTQGKDFRGIIQSDGYFQLNVNPNHSFKETFPMIEGTIHPKGASCYVDIEIKISIFTYYGWLLAGLAMIIYLLVCKDIDPHIRILFILFITFGNLGGIFIYLPSQFDEAEQKISQLVK</sequence>
<gene>
    <name evidence="2" type="ORF">QNI19_03835</name>
</gene>
<dbReference type="EMBL" id="JASJOT010000002">
    <property type="protein sequence ID" value="MDJ1492048.1"/>
    <property type="molecule type" value="Genomic_DNA"/>
</dbReference>
<feature type="transmembrane region" description="Helical" evidence="1">
    <location>
        <begin position="113"/>
        <end position="135"/>
    </location>
</feature>
<feature type="transmembrane region" description="Helical" evidence="1">
    <location>
        <begin position="89"/>
        <end position="107"/>
    </location>
</feature>
<keyword evidence="3" id="KW-1185">Reference proteome</keyword>
<comment type="caution">
    <text evidence="2">The sequence shown here is derived from an EMBL/GenBank/DDBJ whole genome shotgun (WGS) entry which is preliminary data.</text>
</comment>
<evidence type="ECO:0000256" key="1">
    <source>
        <dbReference type="SAM" id="Phobius"/>
    </source>
</evidence>
<proteinExistence type="predicted"/>